<accession>A0ABP7Y6X6</accession>
<dbReference type="InterPro" id="IPR002549">
    <property type="entry name" value="AI-2E-like"/>
</dbReference>
<protein>
    <recommendedName>
        <fullName evidence="12">AI-2E family transporter</fullName>
    </recommendedName>
</protein>
<feature type="region of interest" description="Disordered" evidence="8">
    <location>
        <begin position="1"/>
        <end position="131"/>
    </location>
</feature>
<dbReference type="Proteomes" id="UP001500266">
    <property type="component" value="Unassembled WGS sequence"/>
</dbReference>
<feature type="transmembrane region" description="Helical" evidence="9">
    <location>
        <begin position="376"/>
        <end position="400"/>
    </location>
</feature>
<evidence type="ECO:0000256" key="4">
    <source>
        <dbReference type="ARBA" id="ARBA00022475"/>
    </source>
</evidence>
<evidence type="ECO:0000256" key="8">
    <source>
        <dbReference type="SAM" id="MobiDB-lite"/>
    </source>
</evidence>
<dbReference type="RefSeq" id="WP_345017977.1">
    <property type="nucleotide sequence ID" value="NZ_BAABDO010000009.1"/>
</dbReference>
<evidence type="ECO:0000256" key="9">
    <source>
        <dbReference type="SAM" id="Phobius"/>
    </source>
</evidence>
<dbReference type="PANTHER" id="PTHR21716:SF53">
    <property type="entry name" value="PERMEASE PERM-RELATED"/>
    <property type="match status" value="1"/>
</dbReference>
<evidence type="ECO:0000256" key="1">
    <source>
        <dbReference type="ARBA" id="ARBA00004651"/>
    </source>
</evidence>
<feature type="transmembrane region" description="Helical" evidence="9">
    <location>
        <begin position="164"/>
        <end position="185"/>
    </location>
</feature>
<keyword evidence="5 9" id="KW-0812">Transmembrane</keyword>
<feature type="transmembrane region" description="Helical" evidence="9">
    <location>
        <begin position="191"/>
        <end position="209"/>
    </location>
</feature>
<evidence type="ECO:0000256" key="3">
    <source>
        <dbReference type="ARBA" id="ARBA00022448"/>
    </source>
</evidence>
<feature type="transmembrane region" description="Helical" evidence="9">
    <location>
        <begin position="305"/>
        <end position="325"/>
    </location>
</feature>
<comment type="subcellular location">
    <subcellularLocation>
        <location evidence="1">Cell membrane</location>
        <topology evidence="1">Multi-pass membrane protein</topology>
    </subcellularLocation>
</comment>
<proteinExistence type="inferred from homology"/>
<comment type="caution">
    <text evidence="10">The sequence shown here is derived from an EMBL/GenBank/DDBJ whole genome shotgun (WGS) entry which is preliminary data.</text>
</comment>
<feature type="compositionally biased region" description="Basic and acidic residues" evidence="8">
    <location>
        <begin position="67"/>
        <end position="85"/>
    </location>
</feature>
<keyword evidence="6 9" id="KW-1133">Transmembrane helix</keyword>
<evidence type="ECO:0000256" key="7">
    <source>
        <dbReference type="ARBA" id="ARBA00023136"/>
    </source>
</evidence>
<keyword evidence="7 9" id="KW-0472">Membrane</keyword>
<keyword evidence="3" id="KW-0813">Transport</keyword>
<evidence type="ECO:0000256" key="6">
    <source>
        <dbReference type="ARBA" id="ARBA00022989"/>
    </source>
</evidence>
<comment type="similarity">
    <text evidence="2">Belongs to the autoinducer-2 exporter (AI-2E) (TC 2.A.86) family.</text>
</comment>
<feature type="compositionally biased region" description="Low complexity" evidence="8">
    <location>
        <begin position="106"/>
        <end position="129"/>
    </location>
</feature>
<feature type="transmembrane region" description="Helical" evidence="9">
    <location>
        <begin position="346"/>
        <end position="370"/>
    </location>
</feature>
<keyword evidence="11" id="KW-1185">Reference proteome</keyword>
<feature type="compositionally biased region" description="Polar residues" evidence="8">
    <location>
        <begin position="53"/>
        <end position="63"/>
    </location>
</feature>
<evidence type="ECO:0000256" key="2">
    <source>
        <dbReference type="ARBA" id="ARBA00009773"/>
    </source>
</evidence>
<dbReference type="PANTHER" id="PTHR21716">
    <property type="entry name" value="TRANSMEMBRANE PROTEIN"/>
    <property type="match status" value="1"/>
</dbReference>
<gene>
    <name evidence="10" type="ORF">GCM10022416_10840</name>
</gene>
<sequence length="499" mass="51473">MPDQTPHDDRPAPSADQGGDRSEQPPLPSPRPAPPGRASSSGAQAGAESEASNGGTATKTASAGDTKTGDTKTGDTKTGDTETGRTETGGDAEPDSGSESGDEAESAPAAPAPAQAARPGADGADGSAALPDPVTDVAVRRREAGADEKAPFGRPGRPLRQAHPFVFGFTGALGVLTAWLLVQAVINVRQVLVLIVVSMFLAVGLNPAVEALQRGRLPRGAAVGLVFLGVVLVFVGVGFAVVPPVTNEVSKFVDHVPTYISQLQSNRQIQEWDRRYQLLEKVQEAVTNPSFGQGAAGGLVGAGRVVVSGAFSTLTVLILTLYFLGSLPTIKSFFYRLAPRSRRARVALLGDEILARIGGYVAGTVMVALIAGTAAYIFLSIVGVPFALPLAITVAFTALIPLVGATIGAVLVSVVAFFDGLGTGIACVVFFVVYQQVENYLIHPRIMKRAVDVPPAVTIIAALIGGTLLGFVGALLAIPTAAAVALILREVILPRQESL</sequence>
<dbReference type="EMBL" id="BAABDO010000009">
    <property type="protein sequence ID" value="GAA4131757.1"/>
    <property type="molecule type" value="Genomic_DNA"/>
</dbReference>
<evidence type="ECO:0008006" key="12">
    <source>
        <dbReference type="Google" id="ProtNLM"/>
    </source>
</evidence>
<feature type="compositionally biased region" description="Basic and acidic residues" evidence="8">
    <location>
        <begin position="1"/>
        <end position="11"/>
    </location>
</feature>
<name>A0ABP7Y6X6_9ACTN</name>
<feature type="compositionally biased region" description="Acidic residues" evidence="8">
    <location>
        <begin position="90"/>
        <end position="105"/>
    </location>
</feature>
<feature type="transmembrane region" description="Helical" evidence="9">
    <location>
        <begin position="221"/>
        <end position="242"/>
    </location>
</feature>
<feature type="transmembrane region" description="Helical" evidence="9">
    <location>
        <begin position="455"/>
        <end position="488"/>
    </location>
</feature>
<dbReference type="Pfam" id="PF01594">
    <property type="entry name" value="AI-2E_transport"/>
    <property type="match status" value="1"/>
</dbReference>
<feature type="compositionally biased region" description="Low complexity" evidence="8">
    <location>
        <begin position="36"/>
        <end position="52"/>
    </location>
</feature>
<reference evidence="11" key="1">
    <citation type="journal article" date="2019" name="Int. J. Syst. Evol. Microbiol.">
        <title>The Global Catalogue of Microorganisms (GCM) 10K type strain sequencing project: providing services to taxonomists for standard genome sequencing and annotation.</title>
        <authorList>
            <consortium name="The Broad Institute Genomics Platform"/>
            <consortium name="The Broad Institute Genome Sequencing Center for Infectious Disease"/>
            <person name="Wu L."/>
            <person name="Ma J."/>
        </authorList>
    </citation>
    <scope>NUCLEOTIDE SEQUENCE [LARGE SCALE GENOMIC DNA]</scope>
    <source>
        <strain evidence="11">JCM 17316</strain>
    </source>
</reference>
<evidence type="ECO:0000313" key="11">
    <source>
        <dbReference type="Proteomes" id="UP001500266"/>
    </source>
</evidence>
<organism evidence="10 11">
    <name type="scientific">Actinomadura keratinilytica</name>
    <dbReference type="NCBI Taxonomy" id="547461"/>
    <lineage>
        <taxon>Bacteria</taxon>
        <taxon>Bacillati</taxon>
        <taxon>Actinomycetota</taxon>
        <taxon>Actinomycetes</taxon>
        <taxon>Streptosporangiales</taxon>
        <taxon>Thermomonosporaceae</taxon>
        <taxon>Actinomadura</taxon>
    </lineage>
</organism>
<feature type="compositionally biased region" description="Pro residues" evidence="8">
    <location>
        <begin position="25"/>
        <end position="35"/>
    </location>
</feature>
<keyword evidence="4" id="KW-1003">Cell membrane</keyword>
<evidence type="ECO:0000256" key="5">
    <source>
        <dbReference type="ARBA" id="ARBA00022692"/>
    </source>
</evidence>
<feature type="transmembrane region" description="Helical" evidence="9">
    <location>
        <begin position="407"/>
        <end position="435"/>
    </location>
</feature>
<evidence type="ECO:0000313" key="10">
    <source>
        <dbReference type="EMBL" id="GAA4131757.1"/>
    </source>
</evidence>